<evidence type="ECO:0000256" key="1">
    <source>
        <dbReference type="SAM" id="MobiDB-lite"/>
    </source>
</evidence>
<reference evidence="2" key="1">
    <citation type="submission" date="2019-05" db="EMBL/GenBank/DDBJ databases">
        <authorList>
            <person name="Piombo E."/>
        </authorList>
    </citation>
    <scope>NUCLEOTIDE SEQUENCE</scope>
    <source>
        <strain evidence="2">C2S</strain>
    </source>
</reference>
<evidence type="ECO:0000313" key="3">
    <source>
        <dbReference type="Proteomes" id="UP000760494"/>
    </source>
</evidence>
<accession>A0A9Q9RGS0</accession>
<comment type="caution">
    <text evidence="2">The sequence shown here is derived from an EMBL/GenBank/DDBJ whole genome shotgun (WGS) entry which is preliminary data.</text>
</comment>
<name>A0A9Q9RGS0_FUSFU</name>
<protein>
    <submittedName>
        <fullName evidence="2">Uncharacterized protein</fullName>
    </submittedName>
</protein>
<feature type="region of interest" description="Disordered" evidence="1">
    <location>
        <begin position="304"/>
        <end position="332"/>
    </location>
</feature>
<feature type="compositionally biased region" description="Polar residues" evidence="1">
    <location>
        <begin position="304"/>
        <end position="322"/>
    </location>
</feature>
<dbReference type="Proteomes" id="UP000760494">
    <property type="component" value="Unassembled WGS sequence"/>
</dbReference>
<organism evidence="2 3">
    <name type="scientific">Fusarium fujikuroi</name>
    <name type="common">Bakanae and foot rot disease fungus</name>
    <name type="synonym">Gibberella fujikuroi</name>
    <dbReference type="NCBI Taxonomy" id="5127"/>
    <lineage>
        <taxon>Eukaryota</taxon>
        <taxon>Fungi</taxon>
        <taxon>Dikarya</taxon>
        <taxon>Ascomycota</taxon>
        <taxon>Pezizomycotina</taxon>
        <taxon>Sordariomycetes</taxon>
        <taxon>Hypocreomycetidae</taxon>
        <taxon>Hypocreales</taxon>
        <taxon>Nectriaceae</taxon>
        <taxon>Fusarium</taxon>
        <taxon>Fusarium fujikuroi species complex</taxon>
    </lineage>
</organism>
<dbReference type="EMBL" id="CABFJX010000063">
    <property type="protein sequence ID" value="VTT61528.1"/>
    <property type="molecule type" value="Genomic_DNA"/>
</dbReference>
<gene>
    <name evidence="2" type="ORF">C2S_14590</name>
</gene>
<sequence length="366" mass="40868">MKKNIDFTNRPKPISLKLQVHRMPRQATKQLGATRTNDNTSRRTLCREARVQQQYLQRLSLGVQTLKLQRDRDPVVQALTKRNECLEKEIHPGELAIIHHIKPSGWGEGNILKTVPFSDAANAIEAKLSATEQGNSHVVESLSKVLVRTVLILYHSIQLIPRLKVLEYSLRSMNLSIDTAENLQTLRLSILKRVSLLDQYIKNTKSFVSHQPDDGSDPATTSATELQKLAWGIIVSADNFMNVVLGIKSRFSSRSSLVDTVEIEDSIKSATDVGVAQEKKNVRFALADTSTRHSIQTIRSEIIPKSQNKVENGTSQGSTLGSSDPEIPALSRPQKGHFSLAEIVKYLTHNDDKAKTDQLESTFFLT</sequence>
<proteinExistence type="predicted"/>
<dbReference type="AlphaFoldDB" id="A0A9Q9RGS0"/>
<evidence type="ECO:0000313" key="2">
    <source>
        <dbReference type="EMBL" id="VTT61528.1"/>
    </source>
</evidence>